<feature type="domain" description="Bacterial repeat" evidence="3">
    <location>
        <begin position="32"/>
        <end position="99"/>
    </location>
</feature>
<dbReference type="HOGENOM" id="CLU_778078_0_0_9"/>
<dbReference type="SUPFAM" id="SSF52075">
    <property type="entry name" value="Outer arm dynein light chain 1"/>
    <property type="match status" value="1"/>
</dbReference>
<dbReference type="PANTHER" id="PTHR46652">
    <property type="entry name" value="LEUCINE-RICH REPEAT AND IQ DOMAIN-CONTAINING PROTEIN 1-RELATED"/>
    <property type="match status" value="1"/>
</dbReference>
<keyword evidence="2" id="KW-0677">Repeat</keyword>
<evidence type="ECO:0000313" key="4">
    <source>
        <dbReference type="EMBL" id="ACB84629.1"/>
    </source>
</evidence>
<dbReference type="eggNOG" id="COG4886">
    <property type="taxonomic scope" value="Bacteria"/>
</dbReference>
<dbReference type="Pfam" id="PF12799">
    <property type="entry name" value="LRR_4"/>
    <property type="match status" value="1"/>
</dbReference>
<evidence type="ECO:0000256" key="1">
    <source>
        <dbReference type="ARBA" id="ARBA00022614"/>
    </source>
</evidence>
<dbReference type="AlphaFoldDB" id="B2A106"/>
<dbReference type="Pfam" id="PF18998">
    <property type="entry name" value="Flg_new_2"/>
    <property type="match status" value="1"/>
</dbReference>
<dbReference type="PROSITE" id="PS51450">
    <property type="entry name" value="LRR"/>
    <property type="match status" value="3"/>
</dbReference>
<reference evidence="4 5" key="1">
    <citation type="submission" date="2008-04" db="EMBL/GenBank/DDBJ databases">
        <title>Complete sequence of chromosome of Natranaerobius thermophilus JW/NM-WN-LF.</title>
        <authorList>
            <consortium name="US DOE Joint Genome Institute"/>
            <person name="Copeland A."/>
            <person name="Lucas S."/>
            <person name="Lapidus A."/>
            <person name="Glavina del Rio T."/>
            <person name="Dalin E."/>
            <person name="Tice H."/>
            <person name="Bruce D."/>
            <person name="Goodwin L."/>
            <person name="Pitluck S."/>
            <person name="Chertkov O."/>
            <person name="Brettin T."/>
            <person name="Detter J.C."/>
            <person name="Han C."/>
            <person name="Kuske C.R."/>
            <person name="Schmutz J."/>
            <person name="Larimer F."/>
            <person name="Land M."/>
            <person name="Hauser L."/>
            <person name="Kyrpides N."/>
            <person name="Lykidis A."/>
            <person name="Mesbah N.M."/>
            <person name="Wiegel J."/>
        </authorList>
    </citation>
    <scope>NUCLEOTIDE SEQUENCE [LARGE SCALE GENOMIC DNA]</scope>
    <source>
        <strain evidence="5">ATCC BAA-1301 / DSM 18059 / JW/NM-WN-LF</strain>
    </source>
</reference>
<evidence type="ECO:0000256" key="2">
    <source>
        <dbReference type="ARBA" id="ARBA00022737"/>
    </source>
</evidence>
<dbReference type="InterPro" id="IPR032675">
    <property type="entry name" value="LRR_dom_sf"/>
</dbReference>
<dbReference type="InterPro" id="IPR025875">
    <property type="entry name" value="Leu-rich_rpt_4"/>
</dbReference>
<dbReference type="EMBL" id="CP001034">
    <property type="protein sequence ID" value="ACB84629.1"/>
    <property type="molecule type" value="Genomic_DNA"/>
</dbReference>
<dbReference type="Gene3D" id="3.80.10.10">
    <property type="entry name" value="Ribonuclease Inhibitor"/>
    <property type="match status" value="1"/>
</dbReference>
<dbReference type="KEGG" id="nth:Nther_1045"/>
<keyword evidence="1" id="KW-0433">Leucine-rich repeat</keyword>
<name>B2A106_NATTJ</name>
<organism evidence="4 5">
    <name type="scientific">Natranaerobius thermophilus (strain ATCC BAA-1301 / DSM 18059 / JW/NM-WN-LF)</name>
    <dbReference type="NCBI Taxonomy" id="457570"/>
    <lineage>
        <taxon>Bacteria</taxon>
        <taxon>Bacillati</taxon>
        <taxon>Bacillota</taxon>
        <taxon>Clostridia</taxon>
        <taxon>Natranaerobiales</taxon>
        <taxon>Natranaerobiaceae</taxon>
        <taxon>Natranaerobius</taxon>
    </lineage>
</organism>
<dbReference type="InParanoid" id="B2A106"/>
<sequence>MSVRRSFQLLLITCLSVSVTFMTGCTPEYEVEIQADPEEAGEIEGEGTYEEGEEVTVEAEPNEGYEFKKWEKEGEEVSQDQEYKFEIEESIELVAEFAETVNIPDENLEAAIKEELGVDQVTKENIKQLTSLEARREGISDLINLGKAENLKNLNLSGNKIQDITALTELTGLEKLNLNNNEITDIKALHELTNLKEVNLIGNEIDEINFLGELNDLKKLSVRDNEMNLTLVDFDQSPGDDYIAYRVKSPLPLTVDVQVVNINEDLSVEQVFEPNSVTDRGELYSFTEASSYEDPFVQHVPKKHPFDVYKDHEWKNTQVLKVVVREEHEEGKDGEHKLPGEYKIDFKNREIIEINN</sequence>
<dbReference type="OrthoDB" id="2339349at2"/>
<dbReference type="PANTHER" id="PTHR46652:SF3">
    <property type="entry name" value="LEUCINE-RICH REPEAT-CONTAINING PROTEIN 9"/>
    <property type="match status" value="1"/>
</dbReference>
<dbReference type="PROSITE" id="PS51257">
    <property type="entry name" value="PROKAR_LIPOPROTEIN"/>
    <property type="match status" value="1"/>
</dbReference>
<dbReference type="InterPro" id="IPR050836">
    <property type="entry name" value="SDS22/Internalin_LRR"/>
</dbReference>
<reference evidence="4 5" key="2">
    <citation type="journal article" date="2011" name="J. Bacteriol.">
        <title>Complete genome sequence of the anaerobic, halophilic alkalithermophile Natranaerobius thermophilus JW/NM-WN-LF.</title>
        <authorList>
            <person name="Zhao B."/>
            <person name="Mesbah N.M."/>
            <person name="Dalin E."/>
            <person name="Goodwin L."/>
            <person name="Nolan M."/>
            <person name="Pitluck S."/>
            <person name="Chertkov O."/>
            <person name="Brettin T.S."/>
            <person name="Han J."/>
            <person name="Larimer F.W."/>
            <person name="Land M.L."/>
            <person name="Hauser L."/>
            <person name="Kyrpides N."/>
            <person name="Wiegel J."/>
        </authorList>
    </citation>
    <scope>NUCLEOTIDE SEQUENCE [LARGE SCALE GENOMIC DNA]</scope>
    <source>
        <strain evidence="5">ATCC BAA-1301 / DSM 18059 / JW/NM-WN-LF</strain>
    </source>
</reference>
<accession>B2A106</accession>
<gene>
    <name evidence="4" type="ordered locus">Nther_1045</name>
</gene>
<evidence type="ECO:0000313" key="5">
    <source>
        <dbReference type="Proteomes" id="UP000001683"/>
    </source>
</evidence>
<dbReference type="RefSeq" id="WP_012447506.1">
    <property type="nucleotide sequence ID" value="NC_010718.1"/>
</dbReference>
<evidence type="ECO:0000259" key="3">
    <source>
        <dbReference type="Pfam" id="PF18998"/>
    </source>
</evidence>
<proteinExistence type="predicted"/>
<dbReference type="Proteomes" id="UP000001683">
    <property type="component" value="Chromosome"/>
</dbReference>
<keyword evidence="5" id="KW-1185">Reference proteome</keyword>
<dbReference type="InterPro" id="IPR044060">
    <property type="entry name" value="Bacterial_rp_domain"/>
</dbReference>
<protein>
    <recommendedName>
        <fullName evidence="3">Bacterial repeat domain-containing protein</fullName>
    </recommendedName>
</protein>
<dbReference type="InterPro" id="IPR001611">
    <property type="entry name" value="Leu-rich_rpt"/>
</dbReference>